<dbReference type="Pfam" id="PF04430">
    <property type="entry name" value="DUF498"/>
    <property type="match status" value="1"/>
</dbReference>
<dbReference type="CDD" id="cd05560">
    <property type="entry name" value="Xcc1710_like"/>
    <property type="match status" value="1"/>
</dbReference>
<sequence length="125" mass="13684">MKFQPEALGAALVVQAYDEQGVVISGVQYQHSVVFGVDRAPLAWPKPGAEPINLDDAQWLLSQCPASMEVLLLGTGPKQVFPPIEVRRHFLNKRCPVEFMDSQAAARTYNILVGEGRQVVAALLL</sequence>
<dbReference type="SUPFAM" id="SSF64076">
    <property type="entry name" value="MTH938-like"/>
    <property type="match status" value="1"/>
</dbReference>
<dbReference type="InterPro" id="IPR036748">
    <property type="entry name" value="MTH938-like_sf"/>
</dbReference>
<evidence type="ECO:0000313" key="1">
    <source>
        <dbReference type="EMBL" id="MCQ8897155.1"/>
    </source>
</evidence>
<proteinExistence type="predicted"/>
<dbReference type="Gene3D" id="3.40.1230.10">
    <property type="entry name" value="MTH938-like"/>
    <property type="match status" value="1"/>
</dbReference>
<name>A0ABT1WI22_9BURK</name>
<organism evidence="1 2">
    <name type="scientific">Limnobacter humi</name>
    <dbReference type="NCBI Taxonomy" id="1778671"/>
    <lineage>
        <taxon>Bacteria</taxon>
        <taxon>Pseudomonadati</taxon>
        <taxon>Pseudomonadota</taxon>
        <taxon>Betaproteobacteria</taxon>
        <taxon>Burkholderiales</taxon>
        <taxon>Burkholderiaceae</taxon>
        <taxon>Limnobacter</taxon>
    </lineage>
</organism>
<dbReference type="RefSeq" id="WP_256764956.1">
    <property type="nucleotide sequence ID" value="NZ_JANIGO010000004.1"/>
</dbReference>
<protein>
    <submittedName>
        <fullName evidence="1">Mth938-like domain-containing protein</fullName>
    </submittedName>
</protein>
<dbReference type="Proteomes" id="UP001204142">
    <property type="component" value="Unassembled WGS sequence"/>
</dbReference>
<evidence type="ECO:0000313" key="2">
    <source>
        <dbReference type="Proteomes" id="UP001204142"/>
    </source>
</evidence>
<dbReference type="PANTHER" id="PTHR21192:SF2">
    <property type="entry name" value="NADH DEHYDROGENASE [UBIQUINONE] 1 ALPHA SUBCOMPLEX ASSEMBLY FACTOR 3"/>
    <property type="match status" value="1"/>
</dbReference>
<comment type="caution">
    <text evidence="1">The sequence shown here is derived from an EMBL/GenBank/DDBJ whole genome shotgun (WGS) entry which is preliminary data.</text>
</comment>
<gene>
    <name evidence="1" type="ORF">NQT62_11995</name>
</gene>
<dbReference type="EMBL" id="JANIGO010000004">
    <property type="protein sequence ID" value="MCQ8897155.1"/>
    <property type="molecule type" value="Genomic_DNA"/>
</dbReference>
<dbReference type="PANTHER" id="PTHR21192">
    <property type="entry name" value="NUCLEAR PROTEIN E3-3"/>
    <property type="match status" value="1"/>
</dbReference>
<accession>A0ABT1WI22</accession>
<dbReference type="InterPro" id="IPR007523">
    <property type="entry name" value="NDUFAF3/AAMDC"/>
</dbReference>
<reference evidence="1 2" key="1">
    <citation type="submission" date="2022-07" db="EMBL/GenBank/DDBJ databases">
        <authorList>
            <person name="Xamxidin M."/>
            <person name="Wu M."/>
        </authorList>
    </citation>
    <scope>NUCLEOTIDE SEQUENCE [LARGE SCALE GENOMIC DNA]</scope>
    <source>
        <strain evidence="1 2">NBRC 111650</strain>
    </source>
</reference>
<keyword evidence="2" id="KW-1185">Reference proteome</keyword>